<dbReference type="AlphaFoldDB" id="G7Y8G8"/>
<dbReference type="EMBL" id="DF142943">
    <property type="protein sequence ID" value="GAA49253.1"/>
    <property type="molecule type" value="Genomic_DNA"/>
</dbReference>
<reference key="2">
    <citation type="submission" date="2011-10" db="EMBL/GenBank/DDBJ databases">
        <title>The genome and transcriptome sequence of Clonorchis sinensis provide insights into the carcinogenic liver fluke.</title>
        <authorList>
            <person name="Wang X."/>
            <person name="Huang Y."/>
            <person name="Chen W."/>
            <person name="Liu H."/>
            <person name="Guo L."/>
            <person name="Chen Y."/>
            <person name="Luo F."/>
            <person name="Zhou W."/>
            <person name="Sun J."/>
            <person name="Mao Q."/>
            <person name="Liang P."/>
            <person name="Zhou C."/>
            <person name="Tian Y."/>
            <person name="Men J."/>
            <person name="Lv X."/>
            <person name="Huang L."/>
            <person name="Zhou J."/>
            <person name="Hu Y."/>
            <person name="Li R."/>
            <person name="Zhang F."/>
            <person name="Lei H."/>
            <person name="Li X."/>
            <person name="Hu X."/>
            <person name="Liang C."/>
            <person name="Xu J."/>
            <person name="Wu Z."/>
            <person name="Yu X."/>
        </authorList>
    </citation>
    <scope>NUCLEOTIDE SEQUENCE</scope>
    <source>
        <strain>Henan</strain>
    </source>
</reference>
<evidence type="ECO:0000313" key="2">
    <source>
        <dbReference type="EMBL" id="GAA49253.1"/>
    </source>
</evidence>
<evidence type="ECO:0000256" key="1">
    <source>
        <dbReference type="SAM" id="MobiDB-lite"/>
    </source>
</evidence>
<proteinExistence type="predicted"/>
<gene>
    <name evidence="2" type="ORF">CLF_102764</name>
</gene>
<accession>G7Y8G8</accession>
<sequence length="464" mass="52140">MLCDQMDGADKQELHPLRVIGVALACSVTVFVKIQLEIEFNNRAGTASVEEDGGPTVFIAFMEMLRGTPSFFRSLHVTNQTNGRAVRLLGSTGLWSVSPGLAGVALNAASHIRRTAISPTSVLFYRWLRDYHENFKLKNDLGIEEDSDELYVSLFTQRPNEVTQMQANAAKRLHQFRNRSHFSRDAKRIYEKTCYSHATSVVSTVTRVVPMKIVQHFLGFQHECNVAKVFANSSQYYPTESNQNQKGSDGSLKKVVVEIVVLGKPKLEKTRLPKPFLIVTAFCRIRIRKIEMNPSKSSIERTEHHMSATTPTAEVDKQTNNQPTKAPEPPIFRNITSFKSSPAPPPTTITFDLLISSNIALIPISQSYYDVTNINNKLDHTCIRPLSGMVKPCSLMVPRVQSRSFKRARKGVCRKHFATSTNRRNPPPFGSKLKSSVVRRLIDTRLMVPHPDSRRNSATETEVS</sequence>
<dbReference type="Proteomes" id="UP000008909">
    <property type="component" value="Unassembled WGS sequence"/>
</dbReference>
<feature type="compositionally biased region" description="Polar residues" evidence="1">
    <location>
        <begin position="307"/>
        <end position="324"/>
    </location>
</feature>
<evidence type="ECO:0000313" key="3">
    <source>
        <dbReference type="Proteomes" id="UP000008909"/>
    </source>
</evidence>
<keyword evidence="3" id="KW-1185">Reference proteome</keyword>
<reference evidence="2" key="1">
    <citation type="journal article" date="2011" name="Genome Biol.">
        <title>The draft genome of the carcinogenic human liver fluke Clonorchis sinensis.</title>
        <authorList>
            <person name="Wang X."/>
            <person name="Chen W."/>
            <person name="Huang Y."/>
            <person name="Sun J."/>
            <person name="Men J."/>
            <person name="Liu H."/>
            <person name="Luo F."/>
            <person name="Guo L."/>
            <person name="Lv X."/>
            <person name="Deng C."/>
            <person name="Zhou C."/>
            <person name="Fan Y."/>
            <person name="Li X."/>
            <person name="Huang L."/>
            <person name="Hu Y."/>
            <person name="Liang C."/>
            <person name="Hu X."/>
            <person name="Xu J."/>
            <person name="Yu X."/>
        </authorList>
    </citation>
    <scope>NUCLEOTIDE SEQUENCE [LARGE SCALE GENOMIC DNA]</scope>
    <source>
        <strain evidence="2">Henan</strain>
    </source>
</reference>
<feature type="region of interest" description="Disordered" evidence="1">
    <location>
        <begin position="296"/>
        <end position="330"/>
    </location>
</feature>
<organism evidence="2 3">
    <name type="scientific">Clonorchis sinensis</name>
    <name type="common">Chinese liver fluke</name>
    <dbReference type="NCBI Taxonomy" id="79923"/>
    <lineage>
        <taxon>Eukaryota</taxon>
        <taxon>Metazoa</taxon>
        <taxon>Spiralia</taxon>
        <taxon>Lophotrochozoa</taxon>
        <taxon>Platyhelminthes</taxon>
        <taxon>Trematoda</taxon>
        <taxon>Digenea</taxon>
        <taxon>Opisthorchiida</taxon>
        <taxon>Opisthorchiata</taxon>
        <taxon>Opisthorchiidae</taxon>
        <taxon>Clonorchis</taxon>
    </lineage>
</organism>
<protein>
    <submittedName>
        <fullName evidence="2">Uncharacterized protein</fullName>
    </submittedName>
</protein>
<name>G7Y8G8_CLOSI</name>